<proteinExistence type="predicted"/>
<evidence type="ECO:0000256" key="1">
    <source>
        <dbReference type="SAM" id="Phobius"/>
    </source>
</evidence>
<comment type="caution">
    <text evidence="2">The sequence shown here is derived from an EMBL/GenBank/DDBJ whole genome shotgun (WGS) entry which is preliminary data.</text>
</comment>
<keyword evidence="1" id="KW-0472">Membrane</keyword>
<dbReference type="Proteomes" id="UP000078292">
    <property type="component" value="Unassembled WGS sequence"/>
</dbReference>
<feature type="transmembrane region" description="Helical" evidence="1">
    <location>
        <begin position="13"/>
        <end position="34"/>
    </location>
</feature>
<dbReference type="EMBL" id="LXEY01000012">
    <property type="protein sequence ID" value="OAV62444.1"/>
    <property type="molecule type" value="Genomic_DNA"/>
</dbReference>
<gene>
    <name evidence="2" type="ORF">A6F49_06980</name>
</gene>
<sequence length="82" mass="9531">MAQLLQLLSVLPMMRYLTAMGISALAEMNCSIFLVRESAKPKESRVTRWLIMLIFPSFLAYAQKHITHYSFFKFDQIQTLNS</sequence>
<evidence type="ECO:0000313" key="2">
    <source>
        <dbReference type="EMBL" id="OAV62444.1"/>
    </source>
</evidence>
<protein>
    <submittedName>
        <fullName evidence="2">Uncharacterized protein</fullName>
    </submittedName>
</protein>
<keyword evidence="1" id="KW-0812">Transmembrane</keyword>
<reference evidence="2 3" key="1">
    <citation type="submission" date="2016-04" db="EMBL/GenBank/DDBJ databases">
        <title>First whole genome shotgun sequence of the bacterium Enteractinococcus sp. strain UASWS1574.</title>
        <authorList>
            <person name="Crovadore J."/>
            <person name="Chablais R."/>
            <person name="Lefort F."/>
        </authorList>
    </citation>
    <scope>NUCLEOTIDE SEQUENCE [LARGE SCALE GENOMIC DNA]</scope>
    <source>
        <strain evidence="2 3">UASWS1574</strain>
    </source>
</reference>
<name>A0A1B7M1J4_9MICC</name>
<evidence type="ECO:0000313" key="3">
    <source>
        <dbReference type="Proteomes" id="UP000078292"/>
    </source>
</evidence>
<feature type="transmembrane region" description="Helical" evidence="1">
    <location>
        <begin position="46"/>
        <end position="63"/>
    </location>
</feature>
<dbReference type="STRING" id="1837282.A6F49_06980"/>
<accession>A0A1B7M1J4</accession>
<dbReference type="AlphaFoldDB" id="A0A1B7M1J4"/>
<keyword evidence="1" id="KW-1133">Transmembrane helix</keyword>
<organism evidence="2 3">
    <name type="scientific">Enteractinococcus helveticum</name>
    <dbReference type="NCBI Taxonomy" id="1837282"/>
    <lineage>
        <taxon>Bacteria</taxon>
        <taxon>Bacillati</taxon>
        <taxon>Actinomycetota</taxon>
        <taxon>Actinomycetes</taxon>
        <taxon>Micrococcales</taxon>
        <taxon>Micrococcaceae</taxon>
    </lineage>
</organism>
<keyword evidence="3" id="KW-1185">Reference proteome</keyword>